<dbReference type="InterPro" id="IPR018606">
    <property type="entry name" value="Arb1"/>
</dbReference>
<protein>
    <submittedName>
        <fullName evidence="2">Uncharacterized protein</fullName>
    </submittedName>
</protein>
<dbReference type="GO" id="GO:0033167">
    <property type="term" value="C:ARC complex"/>
    <property type="evidence" value="ECO:0007669"/>
    <property type="project" value="InterPro"/>
</dbReference>
<dbReference type="STRING" id="331657.A0A4U0WBE2"/>
<comment type="caution">
    <text evidence="2">The sequence shown here is derived from an EMBL/GenBank/DDBJ whole genome shotgun (WGS) entry which is preliminary data.</text>
</comment>
<name>A0A4U0WBE2_9PEZI</name>
<dbReference type="GO" id="GO:0031047">
    <property type="term" value="P:regulatory ncRNA-mediated gene silencing"/>
    <property type="evidence" value="ECO:0007669"/>
    <property type="project" value="InterPro"/>
</dbReference>
<organism evidence="2 3">
    <name type="scientific">Cryomyces minteri</name>
    <dbReference type="NCBI Taxonomy" id="331657"/>
    <lineage>
        <taxon>Eukaryota</taxon>
        <taxon>Fungi</taxon>
        <taxon>Dikarya</taxon>
        <taxon>Ascomycota</taxon>
        <taxon>Pezizomycotina</taxon>
        <taxon>Dothideomycetes</taxon>
        <taxon>Dothideomycetes incertae sedis</taxon>
        <taxon>Cryomyces</taxon>
    </lineage>
</organism>
<evidence type="ECO:0000256" key="1">
    <source>
        <dbReference type="SAM" id="MobiDB-lite"/>
    </source>
</evidence>
<evidence type="ECO:0000313" key="2">
    <source>
        <dbReference type="EMBL" id="TKA59677.1"/>
    </source>
</evidence>
<dbReference type="OrthoDB" id="435402at2759"/>
<dbReference type="Pfam" id="PF09692">
    <property type="entry name" value="Arb1"/>
    <property type="match status" value="1"/>
</dbReference>
<proteinExistence type="predicted"/>
<feature type="compositionally biased region" description="Basic and acidic residues" evidence="1">
    <location>
        <begin position="323"/>
        <end position="343"/>
    </location>
</feature>
<accession>A0A4U0WBE2</accession>
<sequence length="351" mass="38261">MKYGGVDSGPKQFSGGLDVKYLEDRSTAEIGTLTSIYYVSESKGDEEKWAVDFEGIAKGFFSSQVPTFLDCTTEKQVKACTNVPRNFYNYILHHDVCPEHRVQIFAARAICDQAETELLAVRKLASLLPGDFNTACSTLFGGYYAGMYAGDQNWAIDGEGNAGGWSDKKARQIVMAGIAAYGTDEQFAQAEAAKGALKAVAEEMVGLEVVEILHADAETRAYYEGELAGTGLRTLGAILVRRWTAPTFASSDLPLLSTALISSTSPSETVRILIESPLLAHLTPGLKIEATLRTLDIGLHFLDSVTNVYCSFYAYLPNELGRKWREPGPPRQARKGEGVRREEEEGGDDAD</sequence>
<keyword evidence="3" id="KW-1185">Reference proteome</keyword>
<dbReference type="AlphaFoldDB" id="A0A4U0WBE2"/>
<dbReference type="EMBL" id="NAJN01001970">
    <property type="protein sequence ID" value="TKA59677.1"/>
    <property type="molecule type" value="Genomic_DNA"/>
</dbReference>
<dbReference type="Proteomes" id="UP000308768">
    <property type="component" value="Unassembled WGS sequence"/>
</dbReference>
<feature type="region of interest" description="Disordered" evidence="1">
    <location>
        <begin position="323"/>
        <end position="351"/>
    </location>
</feature>
<reference evidence="2 3" key="1">
    <citation type="submission" date="2017-03" db="EMBL/GenBank/DDBJ databases">
        <title>Genomes of endolithic fungi from Antarctica.</title>
        <authorList>
            <person name="Coleine C."/>
            <person name="Masonjones S."/>
            <person name="Stajich J.E."/>
        </authorList>
    </citation>
    <scope>NUCLEOTIDE SEQUENCE [LARGE SCALE GENOMIC DNA]</scope>
    <source>
        <strain evidence="2 3">CCFEE 5187</strain>
    </source>
</reference>
<evidence type="ECO:0000313" key="3">
    <source>
        <dbReference type="Proteomes" id="UP000308768"/>
    </source>
</evidence>
<gene>
    <name evidence="2" type="ORF">B0A49_10628</name>
</gene>